<dbReference type="InterPro" id="IPR029071">
    <property type="entry name" value="Ubiquitin-like_domsf"/>
</dbReference>
<dbReference type="eggNOG" id="ENOG502S2V5">
    <property type="taxonomic scope" value="Eukaryota"/>
</dbReference>
<dbReference type="PANTHER" id="PTHR13169:SF0">
    <property type="entry name" value="UBIQUITIN-LIKE PROTEIN 3"/>
    <property type="match status" value="1"/>
</dbReference>
<feature type="domain" description="UBL3-like ubiquitin" evidence="2">
    <location>
        <begin position="16"/>
        <end position="96"/>
    </location>
</feature>
<dbReference type="InterPro" id="IPR039540">
    <property type="entry name" value="UBL3-like_ubiquitin_dom"/>
</dbReference>
<sequence length="101" mass="11611">RPWRPLHTPACAPAFSTTVSALKEFILARWPQDKEITPKTVNDLKLINAGRILENNRTLVESRVRVEIPGGVITMHVVVHPPQSDKNKRRRNKNQRTLWAE</sequence>
<dbReference type="Pfam" id="PF13881">
    <property type="entry name" value="Rad60-SLD_2"/>
    <property type="match status" value="1"/>
</dbReference>
<organism evidence="3 4">
    <name type="scientific">Oryza glaberrima</name>
    <name type="common">African rice</name>
    <dbReference type="NCBI Taxonomy" id="4538"/>
    <lineage>
        <taxon>Eukaryota</taxon>
        <taxon>Viridiplantae</taxon>
        <taxon>Streptophyta</taxon>
        <taxon>Embryophyta</taxon>
        <taxon>Tracheophyta</taxon>
        <taxon>Spermatophyta</taxon>
        <taxon>Magnoliopsida</taxon>
        <taxon>Liliopsida</taxon>
        <taxon>Poales</taxon>
        <taxon>Poaceae</taxon>
        <taxon>BOP clade</taxon>
        <taxon>Oryzoideae</taxon>
        <taxon>Oryzeae</taxon>
        <taxon>Oryzinae</taxon>
        <taxon>Oryza</taxon>
    </lineage>
</organism>
<protein>
    <recommendedName>
        <fullName evidence="2">UBL3-like ubiquitin domain-containing protein</fullName>
    </recommendedName>
</protein>
<feature type="region of interest" description="Disordered" evidence="1">
    <location>
        <begin position="80"/>
        <end position="101"/>
    </location>
</feature>
<reference evidence="3" key="1">
    <citation type="submission" date="2015-06" db="UniProtKB">
        <authorList>
            <consortium name="EnsemblPlants"/>
        </authorList>
    </citation>
    <scope>IDENTIFICATION</scope>
</reference>
<evidence type="ECO:0000256" key="1">
    <source>
        <dbReference type="SAM" id="MobiDB-lite"/>
    </source>
</evidence>
<dbReference type="EnsemblPlants" id="ORGLA12G0024600.1">
    <property type="protein sequence ID" value="ORGLA12G0024600.1"/>
    <property type="gene ID" value="ORGLA12G0024600"/>
</dbReference>
<dbReference type="STRING" id="4538.I1R3Z0"/>
<evidence type="ECO:0000259" key="2">
    <source>
        <dbReference type="Pfam" id="PF13881"/>
    </source>
</evidence>
<dbReference type="Gramene" id="ORGLA12G0024600.1">
    <property type="protein sequence ID" value="ORGLA12G0024600.1"/>
    <property type="gene ID" value="ORGLA12G0024600"/>
</dbReference>
<dbReference type="PANTHER" id="PTHR13169">
    <property type="entry name" value="UBIQUITIN-LIKE PROTEIN 3 HCG-1 PROTEIN"/>
    <property type="match status" value="1"/>
</dbReference>
<name>I1R3Z0_ORYGL</name>
<reference evidence="3 4" key="2">
    <citation type="submission" date="2018-04" db="EMBL/GenBank/DDBJ databases">
        <title>OglaRS2 (Oryza glaberrima Reference Sequence Version 2).</title>
        <authorList>
            <person name="Zhang J."/>
            <person name="Kudrna D."/>
            <person name="Lee S."/>
            <person name="Talag J."/>
            <person name="Rajasekar S."/>
            <person name="Wing R.A."/>
        </authorList>
    </citation>
    <scope>NUCLEOTIDE SEQUENCE [LARGE SCALE GENOMIC DNA]</scope>
    <source>
        <strain evidence="3 4">cv. IRGC 96717</strain>
    </source>
</reference>
<dbReference type="AlphaFoldDB" id="I1R3Z0"/>
<proteinExistence type="predicted"/>
<evidence type="ECO:0000313" key="4">
    <source>
        <dbReference type="Proteomes" id="UP000007306"/>
    </source>
</evidence>
<dbReference type="InterPro" id="IPR040015">
    <property type="entry name" value="UBL3-like"/>
</dbReference>
<dbReference type="Proteomes" id="UP000007306">
    <property type="component" value="Chromosome 12"/>
</dbReference>
<dbReference type="SUPFAM" id="SSF54236">
    <property type="entry name" value="Ubiquitin-like"/>
    <property type="match status" value="1"/>
</dbReference>
<dbReference type="Gene3D" id="3.10.20.90">
    <property type="entry name" value="Phosphatidylinositol 3-kinase Catalytic Subunit, Chain A, domain 1"/>
    <property type="match status" value="1"/>
</dbReference>
<evidence type="ECO:0000313" key="3">
    <source>
        <dbReference type="EnsemblPlants" id="ORGLA12G0024600.1"/>
    </source>
</evidence>
<dbReference type="OMA" id="HCVCCIL"/>
<dbReference type="HOGENOM" id="CLU_136465_2_1_1"/>
<keyword evidence="4" id="KW-1185">Reference proteome</keyword>
<accession>I1R3Z0</accession>